<comment type="caution">
    <text evidence="3">The sequence shown here is derived from an EMBL/GenBank/DDBJ whole genome shotgun (WGS) entry which is preliminary data.</text>
</comment>
<feature type="region of interest" description="Disordered" evidence="1">
    <location>
        <begin position="38"/>
        <end position="81"/>
    </location>
</feature>
<evidence type="ECO:0000313" key="3">
    <source>
        <dbReference type="EMBL" id="CAF1397038.1"/>
    </source>
</evidence>
<gene>
    <name evidence="3" type="ORF">GPM918_LOCUS33079</name>
    <name evidence="2" type="ORF">OVA965_LOCUS19318</name>
    <name evidence="5" type="ORF">SRO942_LOCUS33759</name>
    <name evidence="4" type="ORF">TMI583_LOCUS19331</name>
</gene>
<dbReference type="EMBL" id="CAJNOQ010017321">
    <property type="protein sequence ID" value="CAF1397038.1"/>
    <property type="molecule type" value="Genomic_DNA"/>
</dbReference>
<dbReference type="InterPro" id="IPR051710">
    <property type="entry name" value="Phosphatase_SH3-domain"/>
</dbReference>
<protein>
    <submittedName>
        <fullName evidence="3">Uncharacterized protein</fullName>
    </submittedName>
</protein>
<name>A0A815KJN3_9BILA</name>
<proteinExistence type="predicted"/>
<accession>A0A815KJN3</accession>
<dbReference type="InterPro" id="IPR013078">
    <property type="entry name" value="His_Pase_superF_clade-1"/>
</dbReference>
<dbReference type="EMBL" id="CAJOBA010009932">
    <property type="protein sequence ID" value="CAF3862902.1"/>
    <property type="molecule type" value="Genomic_DNA"/>
</dbReference>
<dbReference type="PANTHER" id="PTHR16469">
    <property type="entry name" value="UBIQUITIN-ASSOCIATED AND SH3 DOMAIN-CONTAINING BA-RELATED"/>
    <property type="match status" value="1"/>
</dbReference>
<evidence type="ECO:0000313" key="4">
    <source>
        <dbReference type="EMBL" id="CAF3862902.1"/>
    </source>
</evidence>
<organism evidence="3 6">
    <name type="scientific">Didymodactylos carnosus</name>
    <dbReference type="NCBI Taxonomy" id="1234261"/>
    <lineage>
        <taxon>Eukaryota</taxon>
        <taxon>Metazoa</taxon>
        <taxon>Spiralia</taxon>
        <taxon>Gnathifera</taxon>
        <taxon>Rotifera</taxon>
        <taxon>Eurotatoria</taxon>
        <taxon>Bdelloidea</taxon>
        <taxon>Philodinida</taxon>
        <taxon>Philodinidae</taxon>
        <taxon>Didymodactylos</taxon>
    </lineage>
</organism>
<keyword evidence="6" id="KW-1185">Reference proteome</keyword>
<dbReference type="InterPro" id="IPR029033">
    <property type="entry name" value="His_PPase_superfam"/>
</dbReference>
<dbReference type="Proteomes" id="UP000677228">
    <property type="component" value="Unassembled WGS sequence"/>
</dbReference>
<feature type="non-terminal residue" evidence="3">
    <location>
        <position position="365"/>
    </location>
</feature>
<dbReference type="Gene3D" id="3.40.50.1240">
    <property type="entry name" value="Phosphoglycerate mutase-like"/>
    <property type="match status" value="1"/>
</dbReference>
<dbReference type="PANTHER" id="PTHR16469:SF27">
    <property type="entry name" value="UBIQUITIN-ASSOCIATED AND SH3 DOMAIN-CONTAINING BA-RELATED"/>
    <property type="match status" value="1"/>
</dbReference>
<dbReference type="Proteomes" id="UP000682733">
    <property type="component" value="Unassembled WGS sequence"/>
</dbReference>
<feature type="non-terminal residue" evidence="3">
    <location>
        <position position="1"/>
    </location>
</feature>
<reference evidence="3" key="1">
    <citation type="submission" date="2021-02" db="EMBL/GenBank/DDBJ databases">
        <authorList>
            <person name="Nowell W R."/>
        </authorList>
    </citation>
    <scope>NUCLEOTIDE SEQUENCE</scope>
</reference>
<dbReference type="OrthoDB" id="414418at2759"/>
<dbReference type="AlphaFoldDB" id="A0A815KJN3"/>
<evidence type="ECO:0000313" key="6">
    <source>
        <dbReference type="Proteomes" id="UP000663829"/>
    </source>
</evidence>
<sequence>MKVKAVSFFGMYKSNDVNGSQSKLTIRRCASAANYYSLHNDTGDSSTETAEEGDGQEEEKRNNNTTFETDSGIGSLSQSRRQSILTPNKIVASSSSNIIKTTTINNTAKQVNKSKNLFRRLFQSRTSVSKPVKRESVAAPFSAYGQPAPLIVTQGPLRAFVIRHGERLDRYYSSQWLKQAFDQNGNYCRFSPVLPETLPLRNPVSSYDLDTPLSYKGITESFLTGTVLRTKQIQINYCYSSPAIRCIQTATKLLEGLQLQNKVKIRIEPGLFECTGWYLDEISGKYLQPQFMTKDELIASHYPIDKSYKEHLSLNVLAHAENELEYYERSHLIASVIMKQHEQELINHIQADKVNVNTASHVLLV</sequence>
<dbReference type="Pfam" id="PF00300">
    <property type="entry name" value="His_Phos_1"/>
    <property type="match status" value="1"/>
</dbReference>
<evidence type="ECO:0000313" key="5">
    <source>
        <dbReference type="EMBL" id="CAF4291247.1"/>
    </source>
</evidence>
<dbReference type="Proteomes" id="UP000681722">
    <property type="component" value="Unassembled WGS sequence"/>
</dbReference>
<evidence type="ECO:0000313" key="2">
    <source>
        <dbReference type="EMBL" id="CAF1101554.1"/>
    </source>
</evidence>
<feature type="compositionally biased region" description="Polar residues" evidence="1">
    <location>
        <begin position="63"/>
        <end position="81"/>
    </location>
</feature>
<dbReference type="EMBL" id="CAJOBC010082741">
    <property type="protein sequence ID" value="CAF4291247.1"/>
    <property type="molecule type" value="Genomic_DNA"/>
</dbReference>
<dbReference type="CDD" id="cd07067">
    <property type="entry name" value="HP_PGM_like"/>
    <property type="match status" value="1"/>
</dbReference>
<dbReference type="Proteomes" id="UP000663829">
    <property type="component" value="Unassembled WGS sequence"/>
</dbReference>
<dbReference type="SUPFAM" id="SSF53254">
    <property type="entry name" value="Phosphoglycerate mutase-like"/>
    <property type="match status" value="1"/>
</dbReference>
<dbReference type="EMBL" id="CAJNOK010009911">
    <property type="protein sequence ID" value="CAF1101554.1"/>
    <property type="molecule type" value="Genomic_DNA"/>
</dbReference>
<evidence type="ECO:0000256" key="1">
    <source>
        <dbReference type="SAM" id="MobiDB-lite"/>
    </source>
</evidence>